<comment type="similarity">
    <text evidence="1">Belongs to the glycosyltransferase 10 family.</text>
</comment>
<evidence type="ECO:0000256" key="1">
    <source>
        <dbReference type="RuleBase" id="RU003832"/>
    </source>
</evidence>
<dbReference type="InterPro" id="IPR038577">
    <property type="entry name" value="GT10-like_C_sf"/>
</dbReference>
<name>A0A7S2U442_9EUKA</name>
<organism evidence="3">
    <name type="scientific">Lotharella oceanica</name>
    <dbReference type="NCBI Taxonomy" id="641309"/>
    <lineage>
        <taxon>Eukaryota</taxon>
        <taxon>Sar</taxon>
        <taxon>Rhizaria</taxon>
        <taxon>Cercozoa</taxon>
        <taxon>Chlorarachniophyceae</taxon>
        <taxon>Lotharella</taxon>
    </lineage>
</organism>
<dbReference type="GO" id="GO:0016757">
    <property type="term" value="F:glycosyltransferase activity"/>
    <property type="evidence" value="ECO:0007669"/>
    <property type="project" value="UniProtKB-UniRule"/>
</dbReference>
<gene>
    <name evidence="3" type="ORF">LSP00402_LOCUS21348</name>
</gene>
<keyword evidence="1" id="KW-0812">Transmembrane</keyword>
<proteinExistence type="inferred from homology"/>
<keyword evidence="1" id="KW-0328">Glycosyltransferase</keyword>
<dbReference type="AlphaFoldDB" id="A0A7S2U442"/>
<evidence type="ECO:0000259" key="2">
    <source>
        <dbReference type="Pfam" id="PF00852"/>
    </source>
</evidence>
<comment type="subcellular location">
    <subcellularLocation>
        <location evidence="1">Golgi apparatus</location>
        <location evidence="1">Golgi stack membrane</location>
        <topology evidence="1">Single-pass type II membrane protein</topology>
    </subcellularLocation>
</comment>
<keyword evidence="1" id="KW-0333">Golgi apparatus</keyword>
<accession>A0A7S2U442</accession>
<keyword evidence="1" id="KW-0472">Membrane</keyword>
<dbReference type="Gene3D" id="3.40.50.11660">
    <property type="entry name" value="Glycosyl transferase family 10, C-terminal domain"/>
    <property type="match status" value="1"/>
</dbReference>
<keyword evidence="1" id="KW-0808">Transferase</keyword>
<dbReference type="GO" id="GO:0032580">
    <property type="term" value="C:Golgi cisterna membrane"/>
    <property type="evidence" value="ECO:0007669"/>
    <property type="project" value="UniProtKB-SubCell"/>
</dbReference>
<dbReference type="EMBL" id="HBHP01034690">
    <property type="protein sequence ID" value="CAD9777332.1"/>
    <property type="molecule type" value="Transcribed_RNA"/>
</dbReference>
<feature type="domain" description="Fucosyltransferase C-terminal" evidence="2">
    <location>
        <begin position="247"/>
        <end position="340"/>
    </location>
</feature>
<dbReference type="SUPFAM" id="SSF53756">
    <property type="entry name" value="UDP-Glycosyltransferase/glycogen phosphorylase"/>
    <property type="match status" value="1"/>
</dbReference>
<dbReference type="EC" id="2.4.1.-" evidence="1"/>
<protein>
    <recommendedName>
        <fullName evidence="1">Fucosyltransferase</fullName>
        <ecNumber evidence="1">2.4.1.-</ecNumber>
    </recommendedName>
</protein>
<dbReference type="InterPro" id="IPR055270">
    <property type="entry name" value="Glyco_tran_10_C"/>
</dbReference>
<evidence type="ECO:0000313" key="3">
    <source>
        <dbReference type="EMBL" id="CAD9777332.1"/>
    </source>
</evidence>
<dbReference type="Pfam" id="PF00852">
    <property type="entry name" value="Glyco_transf_10"/>
    <property type="match status" value="1"/>
</dbReference>
<sequence>MIETAKETGIAINITDTKDPLHIMLQHAYTDSLSQDKQGLRATILKTLSDHSITEAEITRLFATSKAQNNGWFTSLRGTCGHVRVNRSDPYRIPARTPPSEANLMIGPNPSAGVESTPFSHFYLGRTAILSVLRSPKPMATNRKSKVASHQCSMIDSNGKQHRHHPRTDGHESISGVLAALEAEGLLDASTSPSTSTSTSSSHPCRAWGAESPRSMAFYASVRVFAKQHMFTLAGSTGDAWESGVTVYTALAAGSVPVWIHTNMDPPAVPCKACVISIRDFDNNARQLALHLKRLIANPADYASLLKWKEEPYDAKSYPDFERVRAHSADSAVCRIAAKAPPSRYRKQGIGRCGRECLEKIWRLQRHAPGAPAHSE</sequence>
<reference evidence="3" key="1">
    <citation type="submission" date="2021-01" db="EMBL/GenBank/DDBJ databases">
        <authorList>
            <person name="Corre E."/>
            <person name="Pelletier E."/>
            <person name="Niang G."/>
            <person name="Scheremetjew M."/>
            <person name="Finn R."/>
            <person name="Kale V."/>
            <person name="Holt S."/>
            <person name="Cochrane G."/>
            <person name="Meng A."/>
            <person name="Brown T."/>
            <person name="Cohen L."/>
        </authorList>
    </citation>
    <scope>NUCLEOTIDE SEQUENCE</scope>
    <source>
        <strain evidence="3">CCMP622</strain>
    </source>
</reference>
<dbReference type="UniPathway" id="UPA00378"/>